<feature type="domain" description="PX" evidence="3">
    <location>
        <begin position="5"/>
        <end position="125"/>
    </location>
</feature>
<evidence type="ECO:0000313" key="4">
    <source>
        <dbReference type="Proteomes" id="UP000504635"/>
    </source>
</evidence>
<name>A0A6J2XC21_SITOR</name>
<dbReference type="InterPro" id="IPR001611">
    <property type="entry name" value="Leu-rich_rpt"/>
</dbReference>
<dbReference type="InterPro" id="IPR025875">
    <property type="entry name" value="Leu-rich_rpt_4"/>
</dbReference>
<evidence type="ECO:0000313" key="5">
    <source>
        <dbReference type="RefSeq" id="XP_030748701.1"/>
    </source>
</evidence>
<dbReference type="Proteomes" id="UP000504635">
    <property type="component" value="Unplaced"/>
</dbReference>
<dbReference type="SUPFAM" id="SSF52075">
    <property type="entry name" value="Outer arm dynein light chain 1"/>
    <property type="match status" value="1"/>
</dbReference>
<dbReference type="SUPFAM" id="SSF64268">
    <property type="entry name" value="PX domain"/>
    <property type="match status" value="1"/>
</dbReference>
<organism evidence="4 5">
    <name type="scientific">Sitophilus oryzae</name>
    <name type="common">Rice weevil</name>
    <name type="synonym">Curculio oryzae</name>
    <dbReference type="NCBI Taxonomy" id="7048"/>
    <lineage>
        <taxon>Eukaryota</taxon>
        <taxon>Metazoa</taxon>
        <taxon>Ecdysozoa</taxon>
        <taxon>Arthropoda</taxon>
        <taxon>Hexapoda</taxon>
        <taxon>Insecta</taxon>
        <taxon>Pterygota</taxon>
        <taxon>Neoptera</taxon>
        <taxon>Endopterygota</taxon>
        <taxon>Coleoptera</taxon>
        <taxon>Polyphaga</taxon>
        <taxon>Cucujiformia</taxon>
        <taxon>Curculionidae</taxon>
        <taxon>Dryophthorinae</taxon>
        <taxon>Sitophilus</taxon>
    </lineage>
</organism>
<dbReference type="InterPro" id="IPR036871">
    <property type="entry name" value="PX_dom_sf"/>
</dbReference>
<dbReference type="InParanoid" id="A0A6J2XC21"/>
<dbReference type="FunCoup" id="A0A6J2XC21">
    <property type="interactions" value="73"/>
</dbReference>
<keyword evidence="2" id="KW-0677">Repeat</keyword>
<sequence length="456" mass="52026">MACLWSNSNEVLIQIPLTEEIDNVTFYQISVKVGEIKWNVKHRYSEFYNLHNQLITDHGVSKDILPSKKVIGNKSEPFIENRRKALEKYVQKIFIFLRQTMPKIFVDFLDFHLYDIYFLLQDLSLLCFTKGDLILSSSRVYSFKPIELYAINEFLKSPAPNFTNSSKQLDLGPILDLCSQLDAFIIHGCYNDYLKSNIILNKLPIDLSPFKIQKGLYLSNVSLDMVTSLGNARETVTTLEVVFSNVKRISDILQCDILHKNTLEESQKWKVLETLDLSNNNLMDIDESINLAKNLKHLILDNNYISTVSDLTQLPNLENLSIENNLITVCNDLHRKIGNIKTLNLSLNNIVTGKGFYKLYSLETLNLSSNKITNIEELECLGRLPCLEYLVLNGNNVSSSIDYRVKVLEFFGERAADIYLDNEKPSEAELDKVSILSALRIVKEGKTPDLSMNGSS</sequence>
<dbReference type="AlphaFoldDB" id="A0A6J2XC21"/>
<protein>
    <submittedName>
        <fullName evidence="5">Nischarin-like</fullName>
    </submittedName>
</protein>
<keyword evidence="4" id="KW-1185">Reference proteome</keyword>
<dbReference type="SMART" id="SM00312">
    <property type="entry name" value="PX"/>
    <property type="match status" value="1"/>
</dbReference>
<accession>A0A6J2XC21</accession>
<dbReference type="InterPro" id="IPR001683">
    <property type="entry name" value="PX_dom"/>
</dbReference>
<evidence type="ECO:0000256" key="2">
    <source>
        <dbReference type="ARBA" id="ARBA00022737"/>
    </source>
</evidence>
<proteinExistence type="predicted"/>
<dbReference type="PANTHER" id="PTHR15454">
    <property type="entry name" value="NISCHARIN RELATED"/>
    <property type="match status" value="1"/>
</dbReference>
<gene>
    <name evidence="5" type="primary">LOC115876847</name>
</gene>
<dbReference type="FunFam" id="3.30.1520.10:FF:000020">
    <property type="entry name" value="nischarin isoform X1"/>
    <property type="match status" value="1"/>
</dbReference>
<dbReference type="Gene3D" id="3.30.1520.10">
    <property type="entry name" value="Phox-like domain"/>
    <property type="match status" value="1"/>
</dbReference>
<dbReference type="Pfam" id="PF00787">
    <property type="entry name" value="PX"/>
    <property type="match status" value="1"/>
</dbReference>
<dbReference type="PROSITE" id="PS50195">
    <property type="entry name" value="PX"/>
    <property type="match status" value="1"/>
</dbReference>
<dbReference type="Pfam" id="PF12799">
    <property type="entry name" value="LRR_4"/>
    <property type="match status" value="2"/>
</dbReference>
<reference evidence="5" key="1">
    <citation type="submission" date="2025-08" db="UniProtKB">
        <authorList>
            <consortium name="RefSeq"/>
        </authorList>
    </citation>
    <scope>IDENTIFICATION</scope>
    <source>
        <tissue evidence="5">Gonads</tissue>
    </source>
</reference>
<evidence type="ECO:0000259" key="3">
    <source>
        <dbReference type="PROSITE" id="PS50195"/>
    </source>
</evidence>
<dbReference type="Gene3D" id="3.80.10.10">
    <property type="entry name" value="Ribonuclease Inhibitor"/>
    <property type="match status" value="2"/>
</dbReference>
<dbReference type="SMART" id="SM00365">
    <property type="entry name" value="LRR_SD22"/>
    <property type="match status" value="3"/>
</dbReference>
<dbReference type="KEGG" id="soy:115876847"/>
<dbReference type="GO" id="GO:0035091">
    <property type="term" value="F:phosphatidylinositol binding"/>
    <property type="evidence" value="ECO:0007669"/>
    <property type="project" value="InterPro"/>
</dbReference>
<keyword evidence="1" id="KW-0433">Leucine-rich repeat</keyword>
<dbReference type="PRINTS" id="PR00019">
    <property type="entry name" value="LEURICHRPT"/>
</dbReference>
<dbReference type="InterPro" id="IPR032675">
    <property type="entry name" value="LRR_dom_sf"/>
</dbReference>
<dbReference type="OrthoDB" id="430293at2759"/>
<dbReference type="PANTHER" id="PTHR15454:SF35">
    <property type="entry name" value="NISCHARIN"/>
    <property type="match status" value="1"/>
</dbReference>
<evidence type="ECO:0000256" key="1">
    <source>
        <dbReference type="ARBA" id="ARBA00022614"/>
    </source>
</evidence>
<dbReference type="GO" id="GO:0005737">
    <property type="term" value="C:cytoplasm"/>
    <property type="evidence" value="ECO:0007669"/>
    <property type="project" value="TreeGrafter"/>
</dbReference>
<dbReference type="PROSITE" id="PS51450">
    <property type="entry name" value="LRR"/>
    <property type="match status" value="3"/>
</dbReference>
<dbReference type="RefSeq" id="XP_030748701.1">
    <property type="nucleotide sequence ID" value="XM_030892841.1"/>
</dbReference>
<dbReference type="GeneID" id="115876847"/>